<dbReference type="PANTHER" id="PTHR38766:SF1">
    <property type="entry name" value="FLAGELLAR PROTEIN FLIO"/>
    <property type="match status" value="1"/>
</dbReference>
<comment type="similarity">
    <text evidence="6 7">Belongs to the FliO/MopB family.</text>
</comment>
<evidence type="ECO:0000256" key="5">
    <source>
        <dbReference type="ARBA" id="ARBA00023143"/>
    </source>
</evidence>
<keyword evidence="5 7" id="KW-0975">Bacterial flagellum</keyword>
<dbReference type="GO" id="GO:0044781">
    <property type="term" value="P:bacterial-type flagellum organization"/>
    <property type="evidence" value="ECO:0007669"/>
    <property type="project" value="UniProtKB-UniRule"/>
</dbReference>
<keyword evidence="9" id="KW-0282">Flagellum</keyword>
<feature type="signal peptide" evidence="8">
    <location>
        <begin position="1"/>
        <end position="20"/>
    </location>
</feature>
<name>A0A1I5ASS1_9NEIS</name>
<dbReference type="Pfam" id="PF04347">
    <property type="entry name" value="FliO"/>
    <property type="match status" value="1"/>
</dbReference>
<dbReference type="STRING" id="83765.SAMN05660284_01977"/>
<keyword evidence="9" id="KW-0966">Cell projection</keyword>
<dbReference type="InterPro" id="IPR052205">
    <property type="entry name" value="FliO/MopB"/>
</dbReference>
<sequence>MQLRCLFAALPAGLPCIARATASAPAAEPSLAGNMLQVFLVLVFVLGLIVAAAWLMRRFSLLPSAAGGQLRVVSGVMVGQRERVVIVEVRDQWLVLGVTAQNVNLLSSMPKPEDAAVSAPGTPPFAEWLGRALQKRIGGASGNAPGKT</sequence>
<dbReference type="EMBL" id="FOVE01000014">
    <property type="protein sequence ID" value="SFN65450.1"/>
    <property type="molecule type" value="Genomic_DNA"/>
</dbReference>
<keyword evidence="9" id="KW-0969">Cilium</keyword>
<keyword evidence="1 7" id="KW-1003">Cell membrane</keyword>
<keyword evidence="8" id="KW-0732">Signal</keyword>
<dbReference type="NCBIfam" id="TIGR03500">
    <property type="entry name" value="FliO_TIGR"/>
    <property type="match status" value="1"/>
</dbReference>
<accession>A0A1I5ASS1</accession>
<evidence type="ECO:0000256" key="2">
    <source>
        <dbReference type="ARBA" id="ARBA00022692"/>
    </source>
</evidence>
<gene>
    <name evidence="9" type="ORF">SAMN05660284_01977</name>
</gene>
<dbReference type="GO" id="GO:0005886">
    <property type="term" value="C:plasma membrane"/>
    <property type="evidence" value="ECO:0007669"/>
    <property type="project" value="UniProtKB-SubCell"/>
</dbReference>
<keyword evidence="4 7" id="KW-0472">Membrane</keyword>
<keyword evidence="10" id="KW-1185">Reference proteome</keyword>
<evidence type="ECO:0000256" key="8">
    <source>
        <dbReference type="SAM" id="SignalP"/>
    </source>
</evidence>
<reference evidence="10" key="1">
    <citation type="submission" date="2016-10" db="EMBL/GenBank/DDBJ databases">
        <authorList>
            <person name="Varghese N."/>
            <person name="Submissions S."/>
        </authorList>
    </citation>
    <scope>NUCLEOTIDE SEQUENCE [LARGE SCALE GENOMIC DNA]</scope>
    <source>
        <strain evidence="10">DSM 6150</strain>
    </source>
</reference>
<dbReference type="PANTHER" id="PTHR38766">
    <property type="entry name" value="FLAGELLAR PROTEIN FLIO"/>
    <property type="match status" value="1"/>
</dbReference>
<dbReference type="Proteomes" id="UP000242869">
    <property type="component" value="Unassembled WGS sequence"/>
</dbReference>
<dbReference type="InterPro" id="IPR022781">
    <property type="entry name" value="Flagellar_biosynth_FliO"/>
</dbReference>
<evidence type="ECO:0000256" key="6">
    <source>
        <dbReference type="ARBA" id="ARBA00037937"/>
    </source>
</evidence>
<protein>
    <recommendedName>
        <fullName evidence="7">Flagellar protein</fullName>
    </recommendedName>
</protein>
<proteinExistence type="inferred from homology"/>
<dbReference type="OrthoDB" id="9182371at2"/>
<evidence type="ECO:0000313" key="9">
    <source>
        <dbReference type="EMBL" id="SFN65450.1"/>
    </source>
</evidence>
<comment type="subcellular location">
    <subcellularLocation>
        <location evidence="7">Cell membrane</location>
    </subcellularLocation>
    <subcellularLocation>
        <location evidence="7">Bacterial flagellum basal body</location>
    </subcellularLocation>
</comment>
<evidence type="ECO:0000256" key="7">
    <source>
        <dbReference type="RuleBase" id="RU362064"/>
    </source>
</evidence>
<keyword evidence="2 7" id="KW-0812">Transmembrane</keyword>
<feature type="transmembrane region" description="Helical" evidence="7">
    <location>
        <begin position="36"/>
        <end position="56"/>
    </location>
</feature>
<keyword evidence="3 7" id="KW-1133">Transmembrane helix</keyword>
<evidence type="ECO:0000256" key="3">
    <source>
        <dbReference type="ARBA" id="ARBA00022989"/>
    </source>
</evidence>
<dbReference type="RefSeq" id="WP_091195402.1">
    <property type="nucleotide sequence ID" value="NZ_FOVE01000014.1"/>
</dbReference>
<evidence type="ECO:0000256" key="1">
    <source>
        <dbReference type="ARBA" id="ARBA00022475"/>
    </source>
</evidence>
<evidence type="ECO:0000256" key="4">
    <source>
        <dbReference type="ARBA" id="ARBA00023136"/>
    </source>
</evidence>
<dbReference type="GO" id="GO:0009425">
    <property type="term" value="C:bacterial-type flagellum basal body"/>
    <property type="evidence" value="ECO:0007669"/>
    <property type="project" value="UniProtKB-SubCell"/>
</dbReference>
<organism evidence="9 10">
    <name type="scientific">Formivibrio citricus</name>
    <dbReference type="NCBI Taxonomy" id="83765"/>
    <lineage>
        <taxon>Bacteria</taxon>
        <taxon>Pseudomonadati</taxon>
        <taxon>Pseudomonadota</taxon>
        <taxon>Betaproteobacteria</taxon>
        <taxon>Neisseriales</taxon>
        <taxon>Chitinibacteraceae</taxon>
        <taxon>Formivibrio</taxon>
    </lineage>
</organism>
<dbReference type="AlphaFoldDB" id="A0A1I5ASS1"/>
<feature type="chain" id="PRO_5017314333" description="Flagellar protein" evidence="8">
    <location>
        <begin position="21"/>
        <end position="148"/>
    </location>
</feature>
<evidence type="ECO:0000313" key="10">
    <source>
        <dbReference type="Proteomes" id="UP000242869"/>
    </source>
</evidence>